<sequence length="367" mass="41368">MDRLQRLLGHGPAPQPRLPRIDTDVVYPLHKTDQSDHLRPTIMVWTLKFNDILDPGLLQKSLTELIEIGDWRKLGGRLRFKDDGDFELHVPRNFTKERPAFDFFHSSFPSVIEDHPVASQFPELSEHPSLYPLPDCNRLSDYPGAPGNLIDYISKDTPILSLHVLSFKNATVVCLRYSHMLMDVMGQNALLQAWCLVLSGNASQVPELLGAREDALGDAVSDLASRTVREEYTLGRKQLKGWQTSMFNLHCAWDALWNPPPVIKIIFLPKSAVDKLRERAQNDLATLDKEKSFLSNGDILTAWYAQTLARSLPTSRPISLLQSVNLRFRLAALKGGAYINNLLISGWSTLPANSKQLLLAQLALQFR</sequence>
<dbReference type="Gene3D" id="3.30.559.10">
    <property type="entry name" value="Chloramphenicol acetyltransferase-like domain"/>
    <property type="match status" value="2"/>
</dbReference>
<gene>
    <name evidence="1" type="ORF">EG328_008029</name>
</gene>
<dbReference type="InterPro" id="IPR023213">
    <property type="entry name" value="CAT-like_dom_sf"/>
</dbReference>
<dbReference type="EMBL" id="WNWS01000441">
    <property type="protein sequence ID" value="KAE9967734.1"/>
    <property type="molecule type" value="Genomic_DNA"/>
</dbReference>
<protein>
    <submittedName>
        <fullName evidence="1">Uncharacterized protein</fullName>
    </submittedName>
</protein>
<dbReference type="Proteomes" id="UP000447873">
    <property type="component" value="Unassembled WGS sequence"/>
</dbReference>
<accession>A0A8H3YP14</accession>
<reference evidence="1 2" key="1">
    <citation type="submission" date="2018-12" db="EMBL/GenBank/DDBJ databases">
        <title>Venturia inaequalis Genome Resource.</title>
        <authorList>
            <person name="Lichtner F.J."/>
        </authorList>
    </citation>
    <scope>NUCLEOTIDE SEQUENCE [LARGE SCALE GENOMIC DNA]</scope>
    <source>
        <strain evidence="1 2">120213</strain>
    </source>
</reference>
<evidence type="ECO:0000313" key="1">
    <source>
        <dbReference type="EMBL" id="KAE9967734.1"/>
    </source>
</evidence>
<dbReference type="AlphaFoldDB" id="A0A8H3YP14"/>
<proteinExistence type="predicted"/>
<dbReference type="OrthoDB" id="21502at2759"/>
<organism evidence="1 2">
    <name type="scientific">Venturia inaequalis</name>
    <name type="common">Apple scab fungus</name>
    <dbReference type="NCBI Taxonomy" id="5025"/>
    <lineage>
        <taxon>Eukaryota</taxon>
        <taxon>Fungi</taxon>
        <taxon>Dikarya</taxon>
        <taxon>Ascomycota</taxon>
        <taxon>Pezizomycotina</taxon>
        <taxon>Dothideomycetes</taxon>
        <taxon>Pleosporomycetidae</taxon>
        <taxon>Venturiales</taxon>
        <taxon>Venturiaceae</taxon>
        <taxon>Venturia</taxon>
    </lineage>
</organism>
<evidence type="ECO:0000313" key="2">
    <source>
        <dbReference type="Proteomes" id="UP000447873"/>
    </source>
</evidence>
<name>A0A8H3YP14_VENIN</name>
<comment type="caution">
    <text evidence="1">The sequence shown here is derived from an EMBL/GenBank/DDBJ whole genome shotgun (WGS) entry which is preliminary data.</text>
</comment>